<evidence type="ECO:0000313" key="3">
    <source>
        <dbReference type="Proteomes" id="UP001164745"/>
    </source>
</evidence>
<dbReference type="CDD" id="cd00077">
    <property type="entry name" value="HDc"/>
    <property type="match status" value="1"/>
</dbReference>
<gene>
    <name evidence="2" type="ORF">OTJ99_001472</name>
</gene>
<dbReference type="PANTHER" id="PTHR43155">
    <property type="entry name" value="CYCLIC DI-GMP PHOSPHODIESTERASE PA4108-RELATED"/>
    <property type="match status" value="1"/>
</dbReference>
<dbReference type="RefSeq" id="WP_045164662.1">
    <property type="nucleotide sequence ID" value="NZ_CP113864.1"/>
</dbReference>
<sequence length="357" mass="40982">MRRIILKNAKENMILAKDIYSEDGKILVASGQKLTSSIIKRLKDFGVYDIYIVDDNTDIVEIEDVITKEIKEEAFRVVNTAFSLEYINSQEITPEIRLLISKIISQLIEQKEVVLNLCDIRTVGNYTLFHSLNTTVFALLVGIKLNYDYDKLLALGMGTLLHDIGKVKVPKTILSKKGPLQEKEYEMIKMHTIIGYDILNSEYKFEQQVAEIALYHHERLDGSGYPFGKTRDEIPQTAKIVAVADVFDTLVSDREFRKRLKPHIAVEYLLNSCSTHFDSYIVSKFVTFISLFPIGTPVILNTREKGIVVHNNPKFPSRPIVRVLYDSEGRKLPYKKDIDLALNFHYYIVDVLEDIEL</sequence>
<feature type="domain" description="HD-GYP" evidence="1">
    <location>
        <begin position="105"/>
        <end position="301"/>
    </location>
</feature>
<dbReference type="Pfam" id="PF13487">
    <property type="entry name" value="HD_5"/>
    <property type="match status" value="1"/>
</dbReference>
<dbReference type="Gene3D" id="1.10.3210.10">
    <property type="entry name" value="Hypothetical protein af1432"/>
    <property type="match status" value="1"/>
</dbReference>
<organism evidence="2 3">
    <name type="scientific">Caldicellulosiruptor naganoensis</name>
    <dbReference type="NCBI Taxonomy" id="29324"/>
    <lineage>
        <taxon>Bacteria</taxon>
        <taxon>Bacillati</taxon>
        <taxon>Bacillota</taxon>
        <taxon>Bacillota incertae sedis</taxon>
        <taxon>Caldicellulosiruptorales</taxon>
        <taxon>Caldicellulosiruptoraceae</taxon>
        <taxon>Caldicellulosiruptor</taxon>
    </lineage>
</organism>
<dbReference type="InterPro" id="IPR037522">
    <property type="entry name" value="HD_GYP_dom"/>
</dbReference>
<dbReference type="EMBL" id="CP113864">
    <property type="protein sequence ID" value="WAM30699.1"/>
    <property type="molecule type" value="Genomic_DNA"/>
</dbReference>
<dbReference type="PANTHER" id="PTHR43155:SF2">
    <property type="entry name" value="CYCLIC DI-GMP PHOSPHODIESTERASE PA4108"/>
    <property type="match status" value="1"/>
</dbReference>
<dbReference type="InterPro" id="IPR006675">
    <property type="entry name" value="HDIG_dom"/>
</dbReference>
<protein>
    <submittedName>
        <fullName evidence="2">HD-GYP domain-containing protein</fullName>
    </submittedName>
</protein>
<keyword evidence="3" id="KW-1185">Reference proteome</keyword>
<reference evidence="2" key="1">
    <citation type="submission" date="2022-12" db="EMBL/GenBank/DDBJ databases">
        <authorList>
            <person name="Bing R.G."/>
            <person name="Willard D.J."/>
            <person name="Manesh M.J.H."/>
            <person name="Laemthong T."/>
            <person name="Crosby J.R."/>
            <person name="Kelly R.M."/>
        </authorList>
    </citation>
    <scope>NUCLEOTIDE SEQUENCE</scope>
    <source>
        <strain evidence="2">DSM 8991</strain>
    </source>
</reference>
<dbReference type="InterPro" id="IPR003607">
    <property type="entry name" value="HD/PDEase_dom"/>
</dbReference>
<dbReference type="NCBIfam" id="TIGR00277">
    <property type="entry name" value="HDIG"/>
    <property type="match status" value="1"/>
</dbReference>
<dbReference type="SUPFAM" id="SSF109604">
    <property type="entry name" value="HD-domain/PDEase-like"/>
    <property type="match status" value="1"/>
</dbReference>
<dbReference type="Proteomes" id="UP001164745">
    <property type="component" value="Chromosome"/>
</dbReference>
<dbReference type="PROSITE" id="PS51832">
    <property type="entry name" value="HD_GYP"/>
    <property type="match status" value="1"/>
</dbReference>
<evidence type="ECO:0000313" key="2">
    <source>
        <dbReference type="EMBL" id="WAM30699.1"/>
    </source>
</evidence>
<proteinExistence type="predicted"/>
<accession>A0ABY7BH72</accession>
<dbReference type="SMART" id="SM00471">
    <property type="entry name" value="HDc"/>
    <property type="match status" value="1"/>
</dbReference>
<evidence type="ECO:0000259" key="1">
    <source>
        <dbReference type="PROSITE" id="PS51832"/>
    </source>
</evidence>
<name>A0ABY7BH72_9FIRM</name>